<organism evidence="8 9">
    <name type="scientific">Ferrimicrobium acidiphilum</name>
    <dbReference type="NCBI Taxonomy" id="121039"/>
    <lineage>
        <taxon>Bacteria</taxon>
        <taxon>Bacillati</taxon>
        <taxon>Actinomycetota</taxon>
        <taxon>Acidimicrobiia</taxon>
        <taxon>Acidimicrobiales</taxon>
        <taxon>Acidimicrobiaceae</taxon>
        <taxon>Ferrimicrobium</taxon>
    </lineage>
</organism>
<comment type="caution">
    <text evidence="8">The sequence shown here is derived from an EMBL/GenBank/DDBJ whole genome shotgun (WGS) entry which is preliminary data.</text>
</comment>
<evidence type="ECO:0000259" key="7">
    <source>
        <dbReference type="Pfam" id="PF00483"/>
    </source>
</evidence>
<keyword evidence="4 6" id="KW-0548">Nucleotidyltransferase</keyword>
<accession>A0ABV3XYU0</accession>
<evidence type="ECO:0000256" key="2">
    <source>
        <dbReference type="ARBA" id="ARBA00012415"/>
    </source>
</evidence>
<dbReference type="PANTHER" id="PTHR43197">
    <property type="entry name" value="UTP--GLUCOSE-1-PHOSPHATE URIDYLYLTRANSFERASE"/>
    <property type="match status" value="1"/>
</dbReference>
<comment type="similarity">
    <text evidence="1 6">Belongs to the UDPGP type 2 family.</text>
</comment>
<evidence type="ECO:0000256" key="3">
    <source>
        <dbReference type="ARBA" id="ARBA00022679"/>
    </source>
</evidence>
<keyword evidence="9" id="KW-1185">Reference proteome</keyword>
<dbReference type="EC" id="2.7.7.9" evidence="2 6"/>
<evidence type="ECO:0000313" key="8">
    <source>
        <dbReference type="EMBL" id="MEX6428467.1"/>
    </source>
</evidence>
<proteinExistence type="inferred from homology"/>
<feature type="domain" description="Nucleotidyl transferase" evidence="7">
    <location>
        <begin position="6"/>
        <end position="265"/>
    </location>
</feature>
<dbReference type="GO" id="GO:0003983">
    <property type="term" value="F:UTP:glucose-1-phosphate uridylyltransferase activity"/>
    <property type="evidence" value="ECO:0007669"/>
    <property type="project" value="UniProtKB-EC"/>
</dbReference>
<keyword evidence="3 6" id="KW-0808">Transferase</keyword>
<evidence type="ECO:0000313" key="9">
    <source>
        <dbReference type="Proteomes" id="UP001560267"/>
    </source>
</evidence>
<gene>
    <name evidence="8" type="primary">galU</name>
    <name evidence="8" type="ORF">AB6A68_01235</name>
</gene>
<evidence type="ECO:0000256" key="1">
    <source>
        <dbReference type="ARBA" id="ARBA00006890"/>
    </source>
</evidence>
<dbReference type="InterPro" id="IPR029044">
    <property type="entry name" value="Nucleotide-diphossugar_trans"/>
</dbReference>
<dbReference type="InterPro" id="IPR005835">
    <property type="entry name" value="NTP_transferase_dom"/>
</dbReference>
<dbReference type="Proteomes" id="UP001560267">
    <property type="component" value="Unassembled WGS sequence"/>
</dbReference>
<dbReference type="CDD" id="cd02541">
    <property type="entry name" value="UGPase_prokaryotic"/>
    <property type="match status" value="1"/>
</dbReference>
<dbReference type="PANTHER" id="PTHR43197:SF1">
    <property type="entry name" value="UTP--GLUCOSE-1-PHOSPHATE URIDYLYLTRANSFERASE"/>
    <property type="match status" value="1"/>
</dbReference>
<dbReference type="EMBL" id="JBFSHR010000003">
    <property type="protein sequence ID" value="MEX6428467.1"/>
    <property type="molecule type" value="Genomic_DNA"/>
</dbReference>
<dbReference type="NCBIfam" id="TIGR01099">
    <property type="entry name" value="galU"/>
    <property type="match status" value="1"/>
</dbReference>
<evidence type="ECO:0000256" key="6">
    <source>
        <dbReference type="RuleBase" id="RU361259"/>
    </source>
</evidence>
<dbReference type="InterPro" id="IPR005771">
    <property type="entry name" value="GalU_uridylyltTrfase_bac/arc"/>
</dbReference>
<sequence>MSQITKVVIPAAGLGTRFLPATKAQPKEMLPVVDKPAIQYVIEEAIRNDLTNILVVTGRGKRSIEDHFDQSFELEQLLTESGRSTELEVVRSIARLGNIHYIRQGRPLGLGHAVLAAKAHVGNDPFVTMLADDIMSQDSDLLARMLQLHHRTGANVLSLMEVPREQIRLYGCAEIVQEADGTTRVVSVVEKPDPSDAPSTLAITGRYLFTPQIFDAIETTPSGKNGEFQLTDAIEQLSRTQPVLGVVFQHGRYDIGDKLEYLRAVVEMALLREDIGPAFAADLRAIMAREFEAS</sequence>
<comment type="catalytic activity">
    <reaction evidence="5 6">
        <text>alpha-D-glucose 1-phosphate + UTP + H(+) = UDP-alpha-D-glucose + diphosphate</text>
        <dbReference type="Rhea" id="RHEA:19889"/>
        <dbReference type="ChEBI" id="CHEBI:15378"/>
        <dbReference type="ChEBI" id="CHEBI:33019"/>
        <dbReference type="ChEBI" id="CHEBI:46398"/>
        <dbReference type="ChEBI" id="CHEBI:58601"/>
        <dbReference type="ChEBI" id="CHEBI:58885"/>
        <dbReference type="EC" id="2.7.7.9"/>
    </reaction>
</comment>
<protein>
    <recommendedName>
        <fullName evidence="2 6">UTP--glucose-1-phosphate uridylyltransferase</fullName>
        <ecNumber evidence="2 6">2.7.7.9</ecNumber>
    </recommendedName>
    <alternativeName>
        <fullName evidence="6">UDP-glucose pyrophosphorylase</fullName>
    </alternativeName>
</protein>
<dbReference type="Pfam" id="PF00483">
    <property type="entry name" value="NTP_transferase"/>
    <property type="match status" value="1"/>
</dbReference>
<evidence type="ECO:0000256" key="5">
    <source>
        <dbReference type="ARBA" id="ARBA00048128"/>
    </source>
</evidence>
<reference evidence="8 9" key="1">
    <citation type="submission" date="2024-07" db="EMBL/GenBank/DDBJ databases">
        <title>Draft Genome Sequence of Ferrimicrobium acidiphilum Strain YE2023, Isolated from a Pulp of Bioleach Reactor.</title>
        <authorList>
            <person name="Elkina Y.A."/>
            <person name="Bulaeva A.G."/>
            <person name="Beletsky A.V."/>
            <person name="Mardanov A.V."/>
        </authorList>
    </citation>
    <scope>NUCLEOTIDE SEQUENCE [LARGE SCALE GENOMIC DNA]</scope>
    <source>
        <strain evidence="8 9">YE2023</strain>
    </source>
</reference>
<dbReference type="RefSeq" id="WP_298404217.1">
    <property type="nucleotide sequence ID" value="NZ_JBFSHR010000003.1"/>
</dbReference>
<evidence type="ECO:0000256" key="4">
    <source>
        <dbReference type="ARBA" id="ARBA00022695"/>
    </source>
</evidence>
<dbReference type="Gene3D" id="3.90.550.10">
    <property type="entry name" value="Spore Coat Polysaccharide Biosynthesis Protein SpsA, Chain A"/>
    <property type="match status" value="1"/>
</dbReference>
<dbReference type="SUPFAM" id="SSF53448">
    <property type="entry name" value="Nucleotide-diphospho-sugar transferases"/>
    <property type="match status" value="1"/>
</dbReference>
<name>A0ABV3XYU0_9ACTN</name>